<keyword evidence="1" id="KW-0812">Transmembrane</keyword>
<feature type="transmembrane region" description="Helical" evidence="1">
    <location>
        <begin position="63"/>
        <end position="82"/>
    </location>
</feature>
<feature type="transmembrane region" description="Helical" evidence="1">
    <location>
        <begin position="221"/>
        <end position="240"/>
    </location>
</feature>
<accession>A0A1H2XVT5</accession>
<dbReference type="InterPro" id="IPR005804">
    <property type="entry name" value="FA_desaturase_dom"/>
</dbReference>
<dbReference type="CDD" id="cd03507">
    <property type="entry name" value="Delta12-FADS-like"/>
    <property type="match status" value="1"/>
</dbReference>
<organism evidence="3 4">
    <name type="scientific">Litoreibacter albidus</name>
    <dbReference type="NCBI Taxonomy" id="670155"/>
    <lineage>
        <taxon>Bacteria</taxon>
        <taxon>Pseudomonadati</taxon>
        <taxon>Pseudomonadota</taxon>
        <taxon>Alphaproteobacteria</taxon>
        <taxon>Rhodobacterales</taxon>
        <taxon>Roseobacteraceae</taxon>
        <taxon>Litoreibacter</taxon>
    </lineage>
</organism>
<keyword evidence="1" id="KW-1133">Transmembrane helix</keyword>
<dbReference type="GO" id="GO:0016717">
    <property type="term" value="F:oxidoreductase activity, acting on paired donors, with oxidation of a pair of donors resulting in the reduction of molecular oxygen to two molecules of water"/>
    <property type="evidence" value="ECO:0007669"/>
    <property type="project" value="TreeGrafter"/>
</dbReference>
<feature type="transmembrane region" description="Helical" evidence="1">
    <location>
        <begin position="38"/>
        <end position="57"/>
    </location>
</feature>
<dbReference type="Proteomes" id="UP000199441">
    <property type="component" value="Unassembled WGS sequence"/>
</dbReference>
<protein>
    <submittedName>
        <fullName evidence="3">Omega-6 fatty acid desaturase (Delta-12 desaturase)</fullName>
    </submittedName>
</protein>
<dbReference type="PANTHER" id="PTHR19353:SF73">
    <property type="entry name" value="FATTY ACID DESATURASE"/>
    <property type="match status" value="1"/>
</dbReference>
<dbReference type="InterPro" id="IPR012171">
    <property type="entry name" value="Fatty_acid_desaturase"/>
</dbReference>
<feature type="domain" description="Fatty acid desaturase" evidence="2">
    <location>
        <begin position="64"/>
        <end position="317"/>
    </location>
</feature>
<gene>
    <name evidence="3" type="ORF">SAMN04488001_2109</name>
</gene>
<name>A0A1H2XVT5_9RHOB</name>
<dbReference type="GO" id="GO:0006629">
    <property type="term" value="P:lipid metabolic process"/>
    <property type="evidence" value="ECO:0007669"/>
    <property type="project" value="InterPro"/>
</dbReference>
<proteinExistence type="predicted"/>
<reference evidence="4" key="1">
    <citation type="submission" date="2016-10" db="EMBL/GenBank/DDBJ databases">
        <authorList>
            <person name="Varghese N."/>
            <person name="Submissions S."/>
        </authorList>
    </citation>
    <scope>NUCLEOTIDE SEQUENCE [LARGE SCALE GENOMIC DNA]</scope>
    <source>
        <strain evidence="4">DSM 26922</strain>
    </source>
</reference>
<dbReference type="AlphaFoldDB" id="A0A1H2XVT5"/>
<dbReference type="OrthoDB" id="9769653at2"/>
<dbReference type="STRING" id="670155.SAMN04488001_2109"/>
<keyword evidence="1" id="KW-0472">Membrane</keyword>
<evidence type="ECO:0000256" key="1">
    <source>
        <dbReference type="SAM" id="Phobius"/>
    </source>
</evidence>
<dbReference type="Pfam" id="PF00487">
    <property type="entry name" value="FA_desaturase"/>
    <property type="match status" value="1"/>
</dbReference>
<dbReference type="RefSeq" id="WP_089946884.1">
    <property type="nucleotide sequence ID" value="NZ_FNOI01000003.1"/>
</dbReference>
<evidence type="ECO:0000313" key="4">
    <source>
        <dbReference type="Proteomes" id="UP000199441"/>
    </source>
</evidence>
<keyword evidence="4" id="KW-1185">Reference proteome</keyword>
<evidence type="ECO:0000259" key="2">
    <source>
        <dbReference type="Pfam" id="PF00487"/>
    </source>
</evidence>
<evidence type="ECO:0000313" key="3">
    <source>
        <dbReference type="EMBL" id="SDW96479.1"/>
    </source>
</evidence>
<sequence length="350" mass="39905">MFQDRVAPEALTLPADAPAKVWIRHLAKYRDPNPARSGFELAVTLLPFLGIWAAAWAMLSVSYWLAVALALVNGLFLVRIFCIQHDCGHGSFFSNSTLSDWVGRALGILTITPYDVWRRSHAIHHGAAGNLDARGFGDIDTLTVEEYKARSAWGRFKYRLYRNPVTLFLVGPAYVFFFEQRLPIGYMTKGAKYWLSAMGTNVGIALILGVIVWFGGIMPLLLVFIPSTMMAAVLGVWLFYVQHQFEETHWDHKEEWQVHEAALHGSSHYVLPPVLAWFSANIGIHHVHHLYSRIPFYRLPEVLRDHRQLAEANRMSISESIKTVGLQLWDEKSRRLMSFRDVHKMFSSAK</sequence>
<dbReference type="PANTHER" id="PTHR19353">
    <property type="entry name" value="FATTY ACID DESATURASE 2"/>
    <property type="match status" value="1"/>
</dbReference>
<feature type="transmembrane region" description="Helical" evidence="1">
    <location>
        <begin position="160"/>
        <end position="178"/>
    </location>
</feature>
<dbReference type="GO" id="GO:0016020">
    <property type="term" value="C:membrane"/>
    <property type="evidence" value="ECO:0007669"/>
    <property type="project" value="TreeGrafter"/>
</dbReference>
<dbReference type="EMBL" id="FNOI01000003">
    <property type="protein sequence ID" value="SDW96479.1"/>
    <property type="molecule type" value="Genomic_DNA"/>
</dbReference>
<feature type="transmembrane region" description="Helical" evidence="1">
    <location>
        <begin position="193"/>
        <end position="214"/>
    </location>
</feature>